<dbReference type="SUPFAM" id="SSF88723">
    <property type="entry name" value="PIN domain-like"/>
    <property type="match status" value="1"/>
</dbReference>
<dbReference type="AlphaFoldDB" id="A0A0P8DZ35"/>
<sequence length="230" mass="26890">MNFSIDTNIILGIANNGDRIHEMSIALIENKRNDHLFLCKSAIKESHNVFRNRINEVIVEIFRFFPDIYHKSNLSSLDCQFLIIENFKKMKSEKPGITNFLNLVFHEISLFLKDNEMEGLPTFLSELSLNLSRSILMKISEIHRNFEVITLKSENLSDVKKSLAEIHFKDSYDERIFLELITNLYEIKPIEFFLDDKEFAKNCKKGFSNIVSDMEFEMNAFSCKLLKTTV</sequence>
<evidence type="ECO:0008006" key="3">
    <source>
        <dbReference type="Google" id="ProtNLM"/>
    </source>
</evidence>
<accession>A0A0P8DZ35</accession>
<evidence type="ECO:0000313" key="1">
    <source>
        <dbReference type="EMBL" id="KPQ43108.1"/>
    </source>
</evidence>
<gene>
    <name evidence="1" type="ORF">MPEBLZ_02332</name>
</gene>
<name>A0A0P8DZ35_9EURY</name>
<dbReference type="Proteomes" id="UP000050360">
    <property type="component" value="Unassembled WGS sequence"/>
</dbReference>
<organism evidence="1 2">
    <name type="scientific">Candidatus Methanoperedens nitratireducens</name>
    <dbReference type="NCBI Taxonomy" id="1392998"/>
    <lineage>
        <taxon>Archaea</taxon>
        <taxon>Methanobacteriati</taxon>
        <taxon>Methanobacteriota</taxon>
        <taxon>Stenosarchaea group</taxon>
        <taxon>Methanomicrobia</taxon>
        <taxon>Methanosarcinales</taxon>
        <taxon>ANME-2 cluster</taxon>
        <taxon>Candidatus Methanoperedentaceae</taxon>
        <taxon>Candidatus Methanoperedens</taxon>
    </lineage>
</organism>
<evidence type="ECO:0000313" key="2">
    <source>
        <dbReference type="Proteomes" id="UP000050360"/>
    </source>
</evidence>
<proteinExistence type="predicted"/>
<comment type="caution">
    <text evidence="1">The sequence shown here is derived from an EMBL/GenBank/DDBJ whole genome shotgun (WGS) entry which is preliminary data.</text>
</comment>
<reference evidence="1 2" key="1">
    <citation type="submission" date="2015-09" db="EMBL/GenBank/DDBJ databases">
        <title>A metagenomics-based metabolic model of nitrate-dependent anaerobic oxidation of methane by Methanoperedens-like archaea.</title>
        <authorList>
            <person name="Arshad A."/>
            <person name="Speth D.R."/>
            <person name="De Graaf R.M."/>
            <person name="Op Den Camp H.J."/>
            <person name="Jetten M.S."/>
            <person name="Welte C.U."/>
        </authorList>
    </citation>
    <scope>NUCLEOTIDE SEQUENCE [LARGE SCALE GENOMIC DNA]</scope>
</reference>
<dbReference type="InterPro" id="IPR029060">
    <property type="entry name" value="PIN-like_dom_sf"/>
</dbReference>
<dbReference type="EMBL" id="LKCM01000179">
    <property type="protein sequence ID" value="KPQ43108.1"/>
    <property type="molecule type" value="Genomic_DNA"/>
</dbReference>
<protein>
    <recommendedName>
        <fullName evidence="3">PIN domain-containing protein</fullName>
    </recommendedName>
</protein>